<protein>
    <submittedName>
        <fullName evidence="8">YD repeat protein</fullName>
    </submittedName>
</protein>
<dbReference type="InterPro" id="IPR031325">
    <property type="entry name" value="RHS_repeat"/>
</dbReference>
<evidence type="ECO:0000259" key="6">
    <source>
        <dbReference type="Pfam" id="PF20148"/>
    </source>
</evidence>
<dbReference type="KEGG" id="zpl:ZBT109_2319"/>
<dbReference type="OrthoDB" id="9815414at2"/>
<proteinExistence type="predicted"/>
<organism evidence="8 9">
    <name type="scientific">Zymobacter palmae</name>
    <dbReference type="NCBI Taxonomy" id="33074"/>
    <lineage>
        <taxon>Bacteria</taxon>
        <taxon>Pseudomonadati</taxon>
        <taxon>Pseudomonadota</taxon>
        <taxon>Gammaproteobacteria</taxon>
        <taxon>Oceanospirillales</taxon>
        <taxon>Halomonadaceae</taxon>
        <taxon>Zymobacter group</taxon>
        <taxon>Zymobacter</taxon>
    </lineage>
</organism>
<evidence type="ECO:0000256" key="3">
    <source>
        <dbReference type="ARBA" id="ARBA00022801"/>
    </source>
</evidence>
<keyword evidence="1" id="KW-0540">Nuclease</keyword>
<reference evidence="8 9" key="1">
    <citation type="submission" date="2018-09" db="EMBL/GenBank/DDBJ databases">
        <title>Zymobacter palmae IAM14233 (=T109) whole genome analysis.</title>
        <authorList>
            <person name="Yanase H."/>
        </authorList>
    </citation>
    <scope>NUCLEOTIDE SEQUENCE [LARGE SCALE GENOMIC DNA]</scope>
    <source>
        <strain evidence="8 9">IAM14233</strain>
    </source>
</reference>
<dbReference type="InterPro" id="IPR050708">
    <property type="entry name" value="T6SS_VgrG/RHS"/>
</dbReference>
<dbReference type="InterPro" id="IPR022385">
    <property type="entry name" value="Rhs_assc_core"/>
</dbReference>
<feature type="domain" description="RHS protein conserved region" evidence="5">
    <location>
        <begin position="1391"/>
        <end position="1425"/>
    </location>
</feature>
<feature type="region of interest" description="Disordered" evidence="4">
    <location>
        <begin position="324"/>
        <end position="360"/>
    </location>
</feature>
<evidence type="ECO:0000256" key="4">
    <source>
        <dbReference type="SAM" id="MobiDB-lite"/>
    </source>
</evidence>
<feature type="region of interest" description="Disordered" evidence="4">
    <location>
        <begin position="1"/>
        <end position="35"/>
    </location>
</feature>
<feature type="domain" description="DUF6531" evidence="6">
    <location>
        <begin position="360"/>
        <end position="430"/>
    </location>
</feature>
<evidence type="ECO:0000259" key="7">
    <source>
        <dbReference type="Pfam" id="PF25023"/>
    </source>
</evidence>
<accession>A0A348HHE9</accession>
<evidence type="ECO:0000256" key="2">
    <source>
        <dbReference type="ARBA" id="ARBA00022737"/>
    </source>
</evidence>
<gene>
    <name evidence="8" type="ORF">ZBT109_2319</name>
</gene>
<feature type="region of interest" description="Disordered" evidence="4">
    <location>
        <begin position="1556"/>
        <end position="1595"/>
    </location>
</feature>
<dbReference type="Pfam" id="PF05593">
    <property type="entry name" value="RHS_repeat"/>
    <property type="match status" value="5"/>
</dbReference>
<dbReference type="Pfam" id="PF20148">
    <property type="entry name" value="DUF6531"/>
    <property type="match status" value="1"/>
</dbReference>
<dbReference type="PANTHER" id="PTHR32305">
    <property type="match status" value="1"/>
</dbReference>
<feature type="compositionally biased region" description="Polar residues" evidence="4">
    <location>
        <begin position="1"/>
        <end position="20"/>
    </location>
</feature>
<evidence type="ECO:0000313" key="9">
    <source>
        <dbReference type="Proteomes" id="UP000267342"/>
    </source>
</evidence>
<dbReference type="Gene3D" id="2.180.10.10">
    <property type="entry name" value="RHS repeat-associated core"/>
    <property type="match status" value="3"/>
</dbReference>
<dbReference type="InterPro" id="IPR006530">
    <property type="entry name" value="YD"/>
</dbReference>
<dbReference type="Pfam" id="PF25023">
    <property type="entry name" value="TEN_YD-shell"/>
    <property type="match status" value="1"/>
</dbReference>
<dbReference type="GO" id="GO:0016787">
    <property type="term" value="F:hydrolase activity"/>
    <property type="evidence" value="ECO:0007669"/>
    <property type="project" value="UniProtKB-KW"/>
</dbReference>
<evidence type="ECO:0000313" key="8">
    <source>
        <dbReference type="EMBL" id="BBG31051.1"/>
    </source>
</evidence>
<dbReference type="NCBIfam" id="TIGR01643">
    <property type="entry name" value="YD_repeat_2x"/>
    <property type="match status" value="6"/>
</dbReference>
<dbReference type="Gene3D" id="3.10.450.30">
    <property type="entry name" value="Microbial ribonucleases"/>
    <property type="match status" value="1"/>
</dbReference>
<dbReference type="Pfam" id="PF00545">
    <property type="entry name" value="Ribonuclease"/>
    <property type="match status" value="1"/>
</dbReference>
<dbReference type="Pfam" id="PF03527">
    <property type="entry name" value="RHS"/>
    <property type="match status" value="1"/>
</dbReference>
<keyword evidence="2" id="KW-0677">Repeat</keyword>
<dbReference type="InterPro" id="IPR056823">
    <property type="entry name" value="TEN-like_YD-shell"/>
</dbReference>
<name>A0A348HHE9_9GAMM</name>
<dbReference type="InterPro" id="IPR045351">
    <property type="entry name" value="DUF6531"/>
</dbReference>
<dbReference type="PRINTS" id="PR00394">
    <property type="entry name" value="RHSPROTEIN"/>
</dbReference>
<dbReference type="GO" id="GO:0003723">
    <property type="term" value="F:RNA binding"/>
    <property type="evidence" value="ECO:0007669"/>
    <property type="project" value="InterPro"/>
</dbReference>
<dbReference type="NCBIfam" id="TIGR03696">
    <property type="entry name" value="Rhs_assc_core"/>
    <property type="match status" value="1"/>
</dbReference>
<sequence length="1614" mass="184973">MTDTPQNDQQSLVSPQQVVNDASAAEENPLKGIDPKLIEQANQRRVMYAPANVEPSQPEVTMEEPKPNENGSNMVHYIMEGAACIPIVGNVIALKDVAFDTYEICKTDEHNQHSNLKNIWLWVTLGVDGIGIIPAAGNASAPIRAVVRHGLWEFARGAGLALLIDKLVEVFSGQIEEFLLKLQSWIEELKSLLVDLIQKLGNSLADFIHSPFNWAKQVKLIEEGWTVWPSDNVKKIAFKGMEKLLDCLDQTLRQSLEQGMRDYSVQGAVMVGDAILKLMPLVIAITDAVLARRHRTKNVQAQSHVTNDGKAHQPAALVEQKGDCTKAPADNHPTPAKDKPGCSTCPKVEAKHRPPPRTQNPIHLVMGDENLWQNDFVVPGLIDLEWTRFYRSSCDMLDDSELGARWSTPYHLRFEQSDEQLFFIDDENRCVPLASLAVGESRYEPAEHITLSRPSEHEIVLETLYNDRQRYVRMGSANTAGRHVFRLVEVREQDGNALHFEYDTAQRLMTRITDGAAMDVRLTYNAEGLVERIERHFPDAEHAPEVLSHYVYDTQRDLVAQTDARDRTRTYRYEQHLLTFYANRNGLGCHLEWEWPGQAGGEPANAREARCIHNWLDDGSEDTRFEYNRSMWYTKVTDAQGLETFYRYNYFNRIESRTTPYQPHLGSEHWRWDEYGNLLAHIDGEGRTFAFEYDAKGRLIRFSDPMSRTMAFEYDEKGHQVKTIDPMGRTREMQYDSQNRVAADTDFAGRTTQFSYNDQSLPIKVIDPANNEYGYQWNEQGQLVASTDCSGQKTTYTYDHRGQLIEQTDALKQKIYFQRDRMGLPTVVRYPDGTTEQFEYDGEGNLTRYVNPTGEETRYAYDGKGLPVERIDAAGFRLAYQYDTLRRLSRLTNQNGEQWTFDYDGVGRLKQEVGFDGRTRKYQYDEGGMLLTYSEGDQATLYERDSTGLLKRKLIERKGHGIVETRYAHDMLGRLTSVQNSHSAVRLHYDALDNLIAEEQTADLPDGYHYRSVYRHTYDVLGNRQTTTLPNGQEVAWLRYGSGHVHAMSLDRQPLFDFERDALHRETARHYGVQQQTRQYDVMGRLTRQQRLLGDDAKQQRLYHYTQTSELYGIDDSLKGETRYQYDPIGRLKAANTPLGNETFAFDPAGNLIDPELLQNTEQHRDSQPINTRWDGAREEVKFDYRQLPKVMGNLLERYAGTHYQYDERGNRRRQTEPSGHTTEYFYDADDRLIEVKRYRRAPAAGDTTPPEMHAKYGYDGFGRRLWKLVKDGKATPKLTVFSWDTNLLTSEEVFEGEFHFWDTFAYPQEPELEPEDPSKKFSLPVAQRVHTLTARALKRTHWLYEPDSFVPAAQLAETYDQHAQRMTGTGQAAYSSAVSTGAATVEPQLYYIHTDHLGTPQELTDREGNLQWVGQYRAWGELAKATDSEGNAANVEMSLRFQGQYFDSETGLHYNRFRYYDPQVGRFTTQDPISLAGGINLYQYAPNPVQWVDALGLQRLNQKCPSGTGDNIPKLDRSQLPLEERNALDRTVNHIDNGATPNDATAKRWGINFENRRGDLPGGKYENSPYREYRVSPSPDTPQGKPGPRRVVVNNDSGQKYYTQDHYKTFIEI</sequence>
<dbReference type="PANTHER" id="PTHR32305:SF15">
    <property type="entry name" value="PROTEIN RHSA-RELATED"/>
    <property type="match status" value="1"/>
</dbReference>
<evidence type="ECO:0000259" key="5">
    <source>
        <dbReference type="Pfam" id="PF03527"/>
    </source>
</evidence>
<keyword evidence="3" id="KW-0378">Hydrolase</keyword>
<keyword evidence="9" id="KW-1185">Reference proteome</keyword>
<dbReference type="InterPro" id="IPR000026">
    <property type="entry name" value="N1-like"/>
</dbReference>
<dbReference type="Proteomes" id="UP000267342">
    <property type="component" value="Chromosome"/>
</dbReference>
<dbReference type="STRING" id="1123510.GCA_000620025_02672"/>
<dbReference type="EMBL" id="AP018933">
    <property type="protein sequence ID" value="BBG31051.1"/>
    <property type="molecule type" value="Genomic_DNA"/>
</dbReference>
<dbReference type="SUPFAM" id="SSF53933">
    <property type="entry name" value="Microbial ribonucleases"/>
    <property type="match status" value="1"/>
</dbReference>
<dbReference type="InterPro" id="IPR001826">
    <property type="entry name" value="RHS"/>
</dbReference>
<dbReference type="RefSeq" id="WP_120185376.1">
    <property type="nucleotide sequence ID" value="NZ_AP018933.1"/>
</dbReference>
<dbReference type="CDD" id="cd20743">
    <property type="entry name" value="FIX_RhsA-like"/>
    <property type="match status" value="1"/>
</dbReference>
<evidence type="ECO:0000256" key="1">
    <source>
        <dbReference type="ARBA" id="ARBA00022722"/>
    </source>
</evidence>
<dbReference type="InterPro" id="IPR016191">
    <property type="entry name" value="Ribonuclease/ribotoxin"/>
</dbReference>
<dbReference type="GO" id="GO:0004521">
    <property type="term" value="F:RNA endonuclease activity"/>
    <property type="evidence" value="ECO:0007669"/>
    <property type="project" value="InterPro"/>
</dbReference>
<feature type="domain" description="Teneurin-like YD-shell" evidence="7">
    <location>
        <begin position="878"/>
        <end position="1015"/>
    </location>
</feature>